<keyword evidence="13" id="KW-1185">Reference proteome</keyword>
<evidence type="ECO:0000256" key="2">
    <source>
        <dbReference type="ARBA" id="ARBA00004514"/>
    </source>
</evidence>
<evidence type="ECO:0000256" key="8">
    <source>
        <dbReference type="ARBA" id="ARBA00042661"/>
    </source>
</evidence>
<accession>A0A8C0UA61</accession>
<dbReference type="GO" id="GO:0017124">
    <property type="term" value="F:SH3 domain binding"/>
    <property type="evidence" value="ECO:0007669"/>
    <property type="project" value="UniProtKB-KW"/>
</dbReference>
<organism evidence="12 13">
    <name type="scientific">Cyanistes caeruleus</name>
    <name type="common">Eurasian blue tit</name>
    <name type="synonym">Parus caeruleus</name>
    <dbReference type="NCBI Taxonomy" id="156563"/>
    <lineage>
        <taxon>Eukaryota</taxon>
        <taxon>Metazoa</taxon>
        <taxon>Chordata</taxon>
        <taxon>Craniata</taxon>
        <taxon>Vertebrata</taxon>
        <taxon>Euteleostomi</taxon>
        <taxon>Archelosauria</taxon>
        <taxon>Archosauria</taxon>
        <taxon>Dinosauria</taxon>
        <taxon>Saurischia</taxon>
        <taxon>Theropoda</taxon>
        <taxon>Coelurosauria</taxon>
        <taxon>Aves</taxon>
        <taxon>Neognathae</taxon>
        <taxon>Neoaves</taxon>
        <taxon>Telluraves</taxon>
        <taxon>Australaves</taxon>
        <taxon>Passeriformes</taxon>
        <taxon>Paridae</taxon>
        <taxon>Cyanistes</taxon>
    </lineage>
</organism>
<keyword evidence="6" id="KW-0729">SH3-binding</keyword>
<dbReference type="Proteomes" id="UP000694410">
    <property type="component" value="Unplaced"/>
</dbReference>
<evidence type="ECO:0000313" key="12">
    <source>
        <dbReference type="Ensembl" id="ENSCCEP00000004053.1"/>
    </source>
</evidence>
<dbReference type="PANTHER" id="PTHR12232:SF5">
    <property type="entry name" value="ADAPTER SH3BGRL"/>
    <property type="match status" value="1"/>
</dbReference>
<comment type="subunit">
    <text evidence="10">Monomer. Interacts with PFN1/Profilin-1. Interacts with ERBB2. Interacts with ATG12. Interacts with BECN1. Interacts with translating ribosomes.</text>
</comment>
<comment type="similarity">
    <text evidence="3">Belongs to the SH3BGR family.</text>
</comment>
<dbReference type="InterPro" id="IPR051033">
    <property type="entry name" value="SH3BGR"/>
</dbReference>
<proteinExistence type="inferred from homology"/>
<evidence type="ECO:0000256" key="9">
    <source>
        <dbReference type="ARBA" id="ARBA00045879"/>
    </source>
</evidence>
<keyword evidence="7" id="KW-0472">Membrane</keyword>
<protein>
    <recommendedName>
        <fullName evidence="8">SH3 domain-binding glutamic acid-rich-like protein 1</fullName>
    </recommendedName>
</protein>
<dbReference type="Gene3D" id="3.40.30.10">
    <property type="entry name" value="Glutaredoxin"/>
    <property type="match status" value="1"/>
</dbReference>
<dbReference type="Ensembl" id="ENSCCET00000006783.1">
    <property type="protein sequence ID" value="ENSCCEP00000004053.1"/>
    <property type="gene ID" value="ENSCCEG00000004517.1"/>
</dbReference>
<reference evidence="12" key="1">
    <citation type="submission" date="2025-08" db="UniProtKB">
        <authorList>
            <consortium name="Ensembl"/>
        </authorList>
    </citation>
    <scope>IDENTIFICATION</scope>
</reference>
<evidence type="ECO:0000256" key="11">
    <source>
        <dbReference type="SAM" id="MobiDB-lite"/>
    </source>
</evidence>
<keyword evidence="4" id="KW-1003">Cell membrane</keyword>
<dbReference type="AlphaFoldDB" id="A0A8C0UA61"/>
<dbReference type="InterPro" id="IPR036249">
    <property type="entry name" value="Thioredoxin-like_sf"/>
</dbReference>
<dbReference type="InterPro" id="IPR006993">
    <property type="entry name" value="Glut_rich_SH3-bd"/>
</dbReference>
<feature type="compositionally biased region" description="Basic and acidic residues" evidence="11">
    <location>
        <begin position="1"/>
        <end position="10"/>
    </location>
</feature>
<comment type="subcellular location">
    <subcellularLocation>
        <location evidence="1">Cell membrane</location>
    </subcellularLocation>
    <subcellularLocation>
        <location evidence="2">Cytoplasm</location>
        <location evidence="2">Cytosol</location>
    </subcellularLocation>
</comment>
<evidence type="ECO:0000256" key="3">
    <source>
        <dbReference type="ARBA" id="ARBA00007764"/>
    </source>
</evidence>
<comment type="function">
    <text evidence="9">Appears to function as an adapter protein that bridges proteins together or proteins with mRNAs. May function as a ubiquitin ligase-substrate adapter. Additionally, associates with translating cytoplasmic ribosomes and may promote the expression of specific mRNAs.</text>
</comment>
<evidence type="ECO:0000256" key="1">
    <source>
        <dbReference type="ARBA" id="ARBA00004236"/>
    </source>
</evidence>
<evidence type="ECO:0000256" key="6">
    <source>
        <dbReference type="ARBA" id="ARBA00023036"/>
    </source>
</evidence>
<keyword evidence="5" id="KW-0963">Cytoplasm</keyword>
<dbReference type="GO" id="GO:0005886">
    <property type="term" value="C:plasma membrane"/>
    <property type="evidence" value="ECO:0007669"/>
    <property type="project" value="UniProtKB-SubCell"/>
</dbReference>
<name>A0A8C0UA61_CYACU</name>
<evidence type="ECO:0000256" key="5">
    <source>
        <dbReference type="ARBA" id="ARBA00022490"/>
    </source>
</evidence>
<evidence type="ECO:0000256" key="10">
    <source>
        <dbReference type="ARBA" id="ARBA00047101"/>
    </source>
</evidence>
<sequence length="120" mass="13632">MRENVPEDSRPASGNPLPPRLFNDSRYLGDYDAFFEARENNAVYAFLGLTAPPGSKAPTQTENTENLFAVCVKLEFSDADLLHDFRSARNLLPLCWFSVSMGARTEFVLFLFFSYVESRH</sequence>
<reference evidence="12" key="2">
    <citation type="submission" date="2025-09" db="UniProtKB">
        <authorList>
            <consortium name="Ensembl"/>
        </authorList>
    </citation>
    <scope>IDENTIFICATION</scope>
</reference>
<feature type="region of interest" description="Disordered" evidence="11">
    <location>
        <begin position="1"/>
        <end position="21"/>
    </location>
</feature>
<dbReference type="GO" id="GO:0005829">
    <property type="term" value="C:cytosol"/>
    <property type="evidence" value="ECO:0007669"/>
    <property type="project" value="UniProtKB-SubCell"/>
</dbReference>
<evidence type="ECO:0000313" key="13">
    <source>
        <dbReference type="Proteomes" id="UP000694410"/>
    </source>
</evidence>
<dbReference type="PANTHER" id="PTHR12232">
    <property type="entry name" value="SH3 DOMAIN-BINDING GLUTAMIC ACID-RICH-LIKE PROTEIN"/>
    <property type="match status" value="1"/>
</dbReference>
<evidence type="ECO:0000256" key="4">
    <source>
        <dbReference type="ARBA" id="ARBA00022475"/>
    </source>
</evidence>
<evidence type="ECO:0000256" key="7">
    <source>
        <dbReference type="ARBA" id="ARBA00023136"/>
    </source>
</evidence>
<dbReference type="SUPFAM" id="SSF52833">
    <property type="entry name" value="Thioredoxin-like"/>
    <property type="match status" value="1"/>
</dbReference>
<dbReference type="Pfam" id="PF04908">
    <property type="entry name" value="SH3BGR"/>
    <property type="match status" value="1"/>
</dbReference>